<dbReference type="Gene3D" id="3.90.1200.10">
    <property type="match status" value="1"/>
</dbReference>
<reference evidence="2" key="1">
    <citation type="submission" date="2021-01" db="EMBL/GenBank/DDBJ databases">
        <title>Whole genome shotgun sequence of Spirilliplanes yamanashiensis NBRC 15828.</title>
        <authorList>
            <person name="Komaki H."/>
            <person name="Tamura T."/>
        </authorList>
    </citation>
    <scope>NUCLEOTIDE SEQUENCE</scope>
    <source>
        <strain evidence="2">NBRC 15828</strain>
    </source>
</reference>
<dbReference type="RefSeq" id="WP_203941215.1">
    <property type="nucleotide sequence ID" value="NZ_BAAAGJ010000014.1"/>
</dbReference>
<proteinExistence type="predicted"/>
<protein>
    <recommendedName>
        <fullName evidence="1">Aminoglycoside phosphotransferase domain-containing protein</fullName>
    </recommendedName>
</protein>
<organism evidence="2 3">
    <name type="scientific">Spirilliplanes yamanashiensis</name>
    <dbReference type="NCBI Taxonomy" id="42233"/>
    <lineage>
        <taxon>Bacteria</taxon>
        <taxon>Bacillati</taxon>
        <taxon>Actinomycetota</taxon>
        <taxon>Actinomycetes</taxon>
        <taxon>Micromonosporales</taxon>
        <taxon>Micromonosporaceae</taxon>
        <taxon>Spirilliplanes</taxon>
    </lineage>
</organism>
<gene>
    <name evidence="2" type="ORF">Sya03_53760</name>
</gene>
<evidence type="ECO:0000313" key="2">
    <source>
        <dbReference type="EMBL" id="GIJ06024.1"/>
    </source>
</evidence>
<accession>A0A8J3YDQ6</accession>
<name>A0A8J3YDQ6_9ACTN</name>
<sequence length="310" mass="32418">MFPPYGATATRPAWPDLPPPVRAAVERRLGAPVTAADVAGGGFTPGFAAVLTTAAGERVFVKAGQERWYAREAAINAALPTGVPAPRLRWAAGVADHTVLCFDALDGAVPRLPWRPADLAAALAAWATAADLLRDPPPALAAVGLPALADLARDDLSWWTEIAAGHEPLPPSCAPHAARVGELAGLERLLWSYPETGVLHGDLRLDNLVLDGAGRAWLCDWTWPCRGPVWFDTATLLVTAHASGLDADTLFAAHPTAAGAPPDALDAALAALAGHWLVRAGDPPPSAHRAHQAFSGEQALAWLAARRGWS</sequence>
<keyword evidence="3" id="KW-1185">Reference proteome</keyword>
<feature type="domain" description="Aminoglycoside phosphotransferase" evidence="1">
    <location>
        <begin position="73"/>
        <end position="241"/>
    </location>
</feature>
<dbReference type="InterPro" id="IPR002575">
    <property type="entry name" value="Aminoglycoside_PTrfase"/>
</dbReference>
<dbReference type="AlphaFoldDB" id="A0A8J3YDQ6"/>
<comment type="caution">
    <text evidence="2">The sequence shown here is derived from an EMBL/GenBank/DDBJ whole genome shotgun (WGS) entry which is preliminary data.</text>
</comment>
<dbReference type="SUPFAM" id="SSF56112">
    <property type="entry name" value="Protein kinase-like (PK-like)"/>
    <property type="match status" value="1"/>
</dbReference>
<dbReference type="Proteomes" id="UP000652013">
    <property type="component" value="Unassembled WGS sequence"/>
</dbReference>
<dbReference type="Pfam" id="PF01636">
    <property type="entry name" value="APH"/>
    <property type="match status" value="1"/>
</dbReference>
<evidence type="ECO:0000313" key="3">
    <source>
        <dbReference type="Proteomes" id="UP000652013"/>
    </source>
</evidence>
<dbReference type="InterPro" id="IPR011009">
    <property type="entry name" value="Kinase-like_dom_sf"/>
</dbReference>
<dbReference type="EMBL" id="BOOY01000037">
    <property type="protein sequence ID" value="GIJ06024.1"/>
    <property type="molecule type" value="Genomic_DNA"/>
</dbReference>
<evidence type="ECO:0000259" key="1">
    <source>
        <dbReference type="Pfam" id="PF01636"/>
    </source>
</evidence>